<dbReference type="Proteomes" id="UP001152320">
    <property type="component" value="Chromosome 17"/>
</dbReference>
<dbReference type="GO" id="GO:0031146">
    <property type="term" value="P:SCF-dependent proteasomal ubiquitin-dependent protein catabolic process"/>
    <property type="evidence" value="ECO:0007669"/>
    <property type="project" value="TreeGrafter"/>
</dbReference>
<sequence length="548" mass="60871">MAKSLGDVCLQCIAHNLNTISNVGRRLPTSLKEKLLKRLVDHNMLTEDYLPHITYHLFCPAVRWIVFRYCPQVTDEVLLQLSYSQCQLERIVLEGCNNVTDLGLHTLLSKQTHLVLLKLNDLTKITCKSLQAVSSPKLKSVYITKCTQVSNDGITSLVTKNPQISTFHINPCHKITEDVVPVIAECLGESLNDLNISGLYTVSDESMLFIAKFCNKIKSLNFDGLVRITSESLSKLFQSLDHLTTLDLSFCYKIMEPQGNKVLEEIPVSVTSLSLGGLQIEGSTLIQVLSRLPKLTDLKLTGINTITAAVADQLLKEIGHQLISLNFGGCHLQFDDNCLQSVVEHCHNIESLALDHCTRVQGEPLKVLLADPKRAKKVKILSFGGCRDLSYDVLTLLAENGINLEELHLSGVRCVNDALLISFAENFPCLKYLSLKSCTHGQDHVTDRGIIELARCCPLKELIVSGIHTLTDSSVFALANSCPDLQCLYVSGCGKITQVAIRYLEDVCNDKVHVVHKVPNADPNLLMAKNLDTGEFLRMDQEDYQQFN</sequence>
<dbReference type="SUPFAM" id="SSF52047">
    <property type="entry name" value="RNI-like"/>
    <property type="match status" value="2"/>
</dbReference>
<dbReference type="InterPro" id="IPR006553">
    <property type="entry name" value="Leu-rich_rpt_Cys-con_subtyp"/>
</dbReference>
<reference evidence="2" key="1">
    <citation type="submission" date="2021-10" db="EMBL/GenBank/DDBJ databases">
        <title>Tropical sea cucumber genome reveals ecological adaptation and Cuvierian tubules defense mechanism.</title>
        <authorList>
            <person name="Chen T."/>
        </authorList>
    </citation>
    <scope>NUCLEOTIDE SEQUENCE</scope>
    <source>
        <strain evidence="2">Nanhai2018</strain>
        <tissue evidence="2">Muscle</tissue>
    </source>
</reference>
<dbReference type="AlphaFoldDB" id="A0A9Q1BFX9"/>
<evidence type="ECO:0000313" key="2">
    <source>
        <dbReference type="EMBL" id="KAJ8026241.1"/>
    </source>
</evidence>
<organism evidence="2 3">
    <name type="scientific">Holothuria leucospilota</name>
    <name type="common">Black long sea cucumber</name>
    <name type="synonym">Mertensiothuria leucospilota</name>
    <dbReference type="NCBI Taxonomy" id="206669"/>
    <lineage>
        <taxon>Eukaryota</taxon>
        <taxon>Metazoa</taxon>
        <taxon>Echinodermata</taxon>
        <taxon>Eleutherozoa</taxon>
        <taxon>Echinozoa</taxon>
        <taxon>Holothuroidea</taxon>
        <taxon>Aspidochirotacea</taxon>
        <taxon>Aspidochirotida</taxon>
        <taxon>Holothuriidae</taxon>
        <taxon>Holothuria</taxon>
    </lineage>
</organism>
<dbReference type="Gene3D" id="3.80.10.10">
    <property type="entry name" value="Ribonuclease Inhibitor"/>
    <property type="match status" value="4"/>
</dbReference>
<dbReference type="PANTHER" id="PTHR13318:SF190">
    <property type="entry name" value="PARTNER OF PAIRED, ISOFORM B"/>
    <property type="match status" value="1"/>
</dbReference>
<proteinExistence type="predicted"/>
<protein>
    <submittedName>
        <fullName evidence="2">F-box/LRR-repeat protein 2</fullName>
    </submittedName>
</protein>
<accession>A0A9Q1BFX9</accession>
<comment type="caution">
    <text evidence="2">The sequence shown here is derived from an EMBL/GenBank/DDBJ whole genome shotgun (WGS) entry which is preliminary data.</text>
</comment>
<dbReference type="InterPro" id="IPR032675">
    <property type="entry name" value="LRR_dom_sf"/>
</dbReference>
<feature type="domain" description="F-box/LRR-repeat protein 15-like leucin rich repeat" evidence="1">
    <location>
        <begin position="44"/>
        <end position="184"/>
    </location>
</feature>
<dbReference type="OrthoDB" id="27842at2759"/>
<dbReference type="SMART" id="SM00367">
    <property type="entry name" value="LRR_CC"/>
    <property type="match status" value="11"/>
</dbReference>
<gene>
    <name evidence="2" type="ORF">HOLleu_34034</name>
</gene>
<dbReference type="GO" id="GO:0019005">
    <property type="term" value="C:SCF ubiquitin ligase complex"/>
    <property type="evidence" value="ECO:0007669"/>
    <property type="project" value="TreeGrafter"/>
</dbReference>
<keyword evidence="3" id="KW-1185">Reference proteome</keyword>
<dbReference type="PANTHER" id="PTHR13318">
    <property type="entry name" value="PARTNER OF PAIRED, ISOFORM B-RELATED"/>
    <property type="match status" value="1"/>
</dbReference>
<evidence type="ECO:0000313" key="3">
    <source>
        <dbReference type="Proteomes" id="UP001152320"/>
    </source>
</evidence>
<name>A0A9Q1BFX9_HOLLE</name>
<dbReference type="InterPro" id="IPR057207">
    <property type="entry name" value="FBXL15_LRR"/>
</dbReference>
<evidence type="ECO:0000259" key="1">
    <source>
        <dbReference type="Pfam" id="PF25372"/>
    </source>
</evidence>
<feature type="domain" description="F-box/LRR-repeat protein 15-like leucin rich repeat" evidence="1">
    <location>
        <begin position="228"/>
        <end position="398"/>
    </location>
</feature>
<dbReference type="Pfam" id="PF25372">
    <property type="entry name" value="DUF7885"/>
    <property type="match status" value="2"/>
</dbReference>
<dbReference type="EMBL" id="JAIZAY010000017">
    <property type="protein sequence ID" value="KAJ8026241.1"/>
    <property type="molecule type" value="Genomic_DNA"/>
</dbReference>